<keyword evidence="2" id="KW-1185">Reference proteome</keyword>
<evidence type="ECO:0000313" key="2">
    <source>
        <dbReference type="Proteomes" id="UP001054945"/>
    </source>
</evidence>
<protein>
    <submittedName>
        <fullName evidence="1">Uncharacterized protein</fullName>
    </submittedName>
</protein>
<sequence>FHILLQTFFTVALPNYVTTLRKGAKALSAEGSFSRRFIKMPESTFRRTLVPHSSLWVDPECRRTRAGS</sequence>
<accession>A0AAV4ME57</accession>
<feature type="non-terminal residue" evidence="1">
    <location>
        <position position="1"/>
    </location>
</feature>
<gene>
    <name evidence="1" type="ORF">CEXT_248371</name>
</gene>
<dbReference type="EMBL" id="BPLR01002129">
    <property type="protein sequence ID" value="GIX70294.1"/>
    <property type="molecule type" value="Genomic_DNA"/>
</dbReference>
<reference evidence="1 2" key="1">
    <citation type="submission" date="2021-06" db="EMBL/GenBank/DDBJ databases">
        <title>Caerostris extrusa draft genome.</title>
        <authorList>
            <person name="Kono N."/>
            <person name="Arakawa K."/>
        </authorList>
    </citation>
    <scope>NUCLEOTIDE SEQUENCE [LARGE SCALE GENOMIC DNA]</scope>
</reference>
<name>A0AAV4ME57_CAEEX</name>
<comment type="caution">
    <text evidence="1">The sequence shown here is derived from an EMBL/GenBank/DDBJ whole genome shotgun (WGS) entry which is preliminary data.</text>
</comment>
<dbReference type="AlphaFoldDB" id="A0AAV4ME57"/>
<proteinExistence type="predicted"/>
<evidence type="ECO:0000313" key="1">
    <source>
        <dbReference type="EMBL" id="GIX70294.1"/>
    </source>
</evidence>
<dbReference type="Proteomes" id="UP001054945">
    <property type="component" value="Unassembled WGS sequence"/>
</dbReference>
<organism evidence="1 2">
    <name type="scientific">Caerostris extrusa</name>
    <name type="common">Bark spider</name>
    <name type="synonym">Caerostris bankana</name>
    <dbReference type="NCBI Taxonomy" id="172846"/>
    <lineage>
        <taxon>Eukaryota</taxon>
        <taxon>Metazoa</taxon>
        <taxon>Ecdysozoa</taxon>
        <taxon>Arthropoda</taxon>
        <taxon>Chelicerata</taxon>
        <taxon>Arachnida</taxon>
        <taxon>Araneae</taxon>
        <taxon>Araneomorphae</taxon>
        <taxon>Entelegynae</taxon>
        <taxon>Araneoidea</taxon>
        <taxon>Araneidae</taxon>
        <taxon>Caerostris</taxon>
    </lineage>
</organism>